<evidence type="ECO:0000313" key="5">
    <source>
        <dbReference type="EMBL" id="CAG9787383.1"/>
    </source>
</evidence>
<dbReference type="OrthoDB" id="7817712at2759"/>
<evidence type="ECO:0000256" key="3">
    <source>
        <dbReference type="ARBA" id="ARBA00022833"/>
    </source>
</evidence>
<organism evidence="5 6">
    <name type="scientific">Diatraea saccharalis</name>
    <name type="common">sugarcane borer</name>
    <dbReference type="NCBI Taxonomy" id="40085"/>
    <lineage>
        <taxon>Eukaryota</taxon>
        <taxon>Metazoa</taxon>
        <taxon>Ecdysozoa</taxon>
        <taxon>Arthropoda</taxon>
        <taxon>Hexapoda</taxon>
        <taxon>Insecta</taxon>
        <taxon>Pterygota</taxon>
        <taxon>Neoptera</taxon>
        <taxon>Endopterygota</taxon>
        <taxon>Lepidoptera</taxon>
        <taxon>Glossata</taxon>
        <taxon>Ditrysia</taxon>
        <taxon>Pyraloidea</taxon>
        <taxon>Crambidae</taxon>
        <taxon>Crambinae</taxon>
        <taxon>Diatraea</taxon>
    </lineage>
</organism>
<dbReference type="AlphaFoldDB" id="A0A9N9R0G7"/>
<feature type="domain" description="FLYWCH-type" evidence="4">
    <location>
        <begin position="50"/>
        <end position="108"/>
    </location>
</feature>
<dbReference type="GO" id="GO:0008270">
    <property type="term" value="F:zinc ion binding"/>
    <property type="evidence" value="ECO:0007669"/>
    <property type="project" value="UniProtKB-KW"/>
</dbReference>
<sequence length="207" mass="24031">MQAICAVDGKLHLLSDEALHEIPEDVEYFAIYADDESTDKDNGDDEEAVFIKSRRGTTILQYKGRRYRKAYSTKLGNRWICSVNKNCGAFVYLNLDDEIIFANESHSHPKQSILETIDENQDDPAVVITSRKGKEILFFRQFTYRKQYTRHDKTRWVCSNTKNCRGVIFTDLNNVVISAYEEHCHPPPKYYTKRDNILGALREPLVE</sequence>
<feature type="domain" description="FLYWCH-type" evidence="4">
    <location>
        <begin position="128"/>
        <end position="185"/>
    </location>
</feature>
<keyword evidence="2" id="KW-0863">Zinc-finger</keyword>
<reference evidence="5" key="1">
    <citation type="submission" date="2021-12" db="EMBL/GenBank/DDBJ databases">
        <authorList>
            <person name="King R."/>
        </authorList>
    </citation>
    <scope>NUCLEOTIDE SEQUENCE</scope>
</reference>
<reference evidence="5" key="2">
    <citation type="submission" date="2022-10" db="EMBL/GenBank/DDBJ databases">
        <authorList>
            <consortium name="ENA_rothamsted_submissions"/>
            <consortium name="culmorum"/>
            <person name="King R."/>
        </authorList>
    </citation>
    <scope>NUCLEOTIDE SEQUENCE</scope>
</reference>
<protein>
    <recommendedName>
        <fullName evidence="4">FLYWCH-type domain-containing protein</fullName>
    </recommendedName>
</protein>
<evidence type="ECO:0000256" key="1">
    <source>
        <dbReference type="ARBA" id="ARBA00022723"/>
    </source>
</evidence>
<name>A0A9N9R0G7_9NEOP</name>
<evidence type="ECO:0000259" key="4">
    <source>
        <dbReference type="Pfam" id="PF04500"/>
    </source>
</evidence>
<dbReference type="InterPro" id="IPR007588">
    <property type="entry name" value="Znf_FLYWCH"/>
</dbReference>
<dbReference type="Proteomes" id="UP001153714">
    <property type="component" value="Chromosome 17"/>
</dbReference>
<evidence type="ECO:0000313" key="6">
    <source>
        <dbReference type="Proteomes" id="UP001153714"/>
    </source>
</evidence>
<keyword evidence="6" id="KW-1185">Reference proteome</keyword>
<dbReference type="EMBL" id="OU893348">
    <property type="protein sequence ID" value="CAG9787383.1"/>
    <property type="molecule type" value="Genomic_DNA"/>
</dbReference>
<dbReference type="Gene3D" id="2.20.25.240">
    <property type="match status" value="2"/>
</dbReference>
<keyword evidence="3" id="KW-0862">Zinc</keyword>
<gene>
    <name evidence="5" type="ORF">DIATSA_LOCUS5268</name>
</gene>
<keyword evidence="1" id="KW-0479">Metal-binding</keyword>
<accession>A0A9N9R0G7</accession>
<dbReference type="Pfam" id="PF04500">
    <property type="entry name" value="FLYWCH"/>
    <property type="match status" value="2"/>
</dbReference>
<proteinExistence type="predicted"/>
<evidence type="ECO:0000256" key="2">
    <source>
        <dbReference type="ARBA" id="ARBA00022771"/>
    </source>
</evidence>